<feature type="signal peptide" evidence="3">
    <location>
        <begin position="1"/>
        <end position="25"/>
    </location>
</feature>
<keyword evidence="2" id="KW-0472">Membrane</keyword>
<evidence type="ECO:0000256" key="2">
    <source>
        <dbReference type="SAM" id="Phobius"/>
    </source>
</evidence>
<reference evidence="4" key="1">
    <citation type="submission" date="2021-01" db="EMBL/GenBank/DDBJ databases">
        <authorList>
            <person name="Corre E."/>
            <person name="Pelletier E."/>
            <person name="Niang G."/>
            <person name="Scheremetjew M."/>
            <person name="Finn R."/>
            <person name="Kale V."/>
            <person name="Holt S."/>
            <person name="Cochrane G."/>
            <person name="Meng A."/>
            <person name="Brown T."/>
            <person name="Cohen L."/>
        </authorList>
    </citation>
    <scope>NUCLEOTIDE SEQUENCE</scope>
    <source>
        <strain evidence="4">GSO104</strain>
    </source>
</reference>
<protein>
    <recommendedName>
        <fullName evidence="5">TFIIB-type domain-containing protein</fullName>
    </recommendedName>
</protein>
<evidence type="ECO:0000256" key="3">
    <source>
        <dbReference type="SAM" id="SignalP"/>
    </source>
</evidence>
<evidence type="ECO:0008006" key="5">
    <source>
        <dbReference type="Google" id="ProtNLM"/>
    </source>
</evidence>
<organism evidence="4">
    <name type="scientific">Ditylum brightwellii</name>
    <dbReference type="NCBI Taxonomy" id="49249"/>
    <lineage>
        <taxon>Eukaryota</taxon>
        <taxon>Sar</taxon>
        <taxon>Stramenopiles</taxon>
        <taxon>Ochrophyta</taxon>
        <taxon>Bacillariophyta</taxon>
        <taxon>Mediophyceae</taxon>
        <taxon>Lithodesmiophycidae</taxon>
        <taxon>Lithodesmiales</taxon>
        <taxon>Lithodesmiaceae</taxon>
        <taxon>Ditylum</taxon>
    </lineage>
</organism>
<dbReference type="AlphaFoldDB" id="A0A7S4VTE8"/>
<evidence type="ECO:0000256" key="1">
    <source>
        <dbReference type="SAM" id="MobiDB-lite"/>
    </source>
</evidence>
<proteinExistence type="predicted"/>
<name>A0A7S4VTE8_9STRA</name>
<keyword evidence="2" id="KW-1133">Transmembrane helix</keyword>
<keyword evidence="3" id="KW-0732">Signal</keyword>
<keyword evidence="2" id="KW-0812">Transmembrane</keyword>
<feature type="region of interest" description="Disordered" evidence="1">
    <location>
        <begin position="246"/>
        <end position="271"/>
    </location>
</feature>
<dbReference type="EMBL" id="HBNS01059068">
    <property type="protein sequence ID" value="CAE4664769.1"/>
    <property type="molecule type" value="Transcribed_RNA"/>
</dbReference>
<feature type="transmembrane region" description="Helical" evidence="2">
    <location>
        <begin position="111"/>
        <end position="133"/>
    </location>
</feature>
<gene>
    <name evidence="4" type="ORF">DBRI00130_LOCUS42469</name>
</gene>
<accession>A0A7S4VTE8</accession>
<evidence type="ECO:0000313" key="4">
    <source>
        <dbReference type="EMBL" id="CAE4664769.1"/>
    </source>
</evidence>
<sequence>MQVDKMLRQIKFWGVLLASLISVSASSAHTAAFASPHKAQTMPSTGIVSISNGHSSVRVLQSSSPSFVPTMKKTTSIVPSSTCLQMYNLPPSPGGGGGGGGGGPLDQIKQILPGVFTIIGLVAFFASPLGGIFFAITNSLLLLAFLTPVVLIVGFQIWQSLNTVQGQCPNCSAPVTVLKEDQGQPSICLNCGSFVRSNIDKNGIELCNSPEDVMNGGGSLGDIFGDFLGGGGSAFGDNLFDTPAKSSSTTAQKKSQAKRESTVIDVDIEDA</sequence>
<feature type="transmembrane region" description="Helical" evidence="2">
    <location>
        <begin position="140"/>
        <end position="158"/>
    </location>
</feature>
<feature type="chain" id="PRO_5031354485" description="TFIIB-type domain-containing protein" evidence="3">
    <location>
        <begin position="26"/>
        <end position="271"/>
    </location>
</feature>